<evidence type="ECO:0000313" key="3">
    <source>
        <dbReference type="Proteomes" id="UP001341840"/>
    </source>
</evidence>
<dbReference type="Proteomes" id="UP001341840">
    <property type="component" value="Unassembled WGS sequence"/>
</dbReference>
<sequence>MPCAKQTAKRTRNEDVVHMEPPSDHPLFQYFSRLDDLNNYIFNFSERKEISPRYLDIKILETQNFNALHSILTSQGLIDFVQIRESYYPKLVAIAYSTLSIEFNEECATEFTLRFRLLKNEYEVDSGTLSTIWGFDDLDTSNCVLFDGNKTPESWGPHVKRQAFEMFNIQRVHKKKILCNVFNLEMRLLHYLITYALFPRSTGHAHVEVDDLVIMWAMNNDIKIHWPYFIAHHMLRFTKSDHSKGIGYVCLWTRIFKHLGIDFSNESGRMLAQQHVIDTRALNHMGRNIQRVEEEQTPPPQAQEPQEDQVGPSEQPSMRDMMQVLLRIEQNQANMDTHLTRVDQRLSRIEQYLEIDEDEDQD</sequence>
<name>A0ABU6YUZ9_9FABA</name>
<evidence type="ECO:0000313" key="2">
    <source>
        <dbReference type="EMBL" id="MED6214225.1"/>
    </source>
</evidence>
<keyword evidence="3" id="KW-1185">Reference proteome</keyword>
<protein>
    <submittedName>
        <fullName evidence="2">Uncharacterized protein</fullName>
    </submittedName>
</protein>
<organism evidence="2 3">
    <name type="scientific">Stylosanthes scabra</name>
    <dbReference type="NCBI Taxonomy" id="79078"/>
    <lineage>
        <taxon>Eukaryota</taxon>
        <taxon>Viridiplantae</taxon>
        <taxon>Streptophyta</taxon>
        <taxon>Embryophyta</taxon>
        <taxon>Tracheophyta</taxon>
        <taxon>Spermatophyta</taxon>
        <taxon>Magnoliopsida</taxon>
        <taxon>eudicotyledons</taxon>
        <taxon>Gunneridae</taxon>
        <taxon>Pentapetalae</taxon>
        <taxon>rosids</taxon>
        <taxon>fabids</taxon>
        <taxon>Fabales</taxon>
        <taxon>Fabaceae</taxon>
        <taxon>Papilionoideae</taxon>
        <taxon>50 kb inversion clade</taxon>
        <taxon>dalbergioids sensu lato</taxon>
        <taxon>Dalbergieae</taxon>
        <taxon>Pterocarpus clade</taxon>
        <taxon>Stylosanthes</taxon>
    </lineage>
</organism>
<feature type="region of interest" description="Disordered" evidence="1">
    <location>
        <begin position="292"/>
        <end position="320"/>
    </location>
</feature>
<gene>
    <name evidence="2" type="ORF">PIB30_100899</name>
</gene>
<comment type="caution">
    <text evidence="2">The sequence shown here is derived from an EMBL/GenBank/DDBJ whole genome shotgun (WGS) entry which is preliminary data.</text>
</comment>
<evidence type="ECO:0000256" key="1">
    <source>
        <dbReference type="SAM" id="MobiDB-lite"/>
    </source>
</evidence>
<dbReference type="EMBL" id="JASCZI010244535">
    <property type="protein sequence ID" value="MED6214225.1"/>
    <property type="molecule type" value="Genomic_DNA"/>
</dbReference>
<accession>A0ABU6YUZ9</accession>
<proteinExistence type="predicted"/>
<reference evidence="2 3" key="1">
    <citation type="journal article" date="2023" name="Plants (Basel)">
        <title>Bridging the Gap: Combining Genomics and Transcriptomics Approaches to Understand Stylosanthes scabra, an Orphan Legume from the Brazilian Caatinga.</title>
        <authorList>
            <person name="Ferreira-Neto J.R.C."/>
            <person name="da Silva M.D."/>
            <person name="Binneck E."/>
            <person name="de Melo N.F."/>
            <person name="da Silva R.H."/>
            <person name="de Melo A.L.T.M."/>
            <person name="Pandolfi V."/>
            <person name="Bustamante F.O."/>
            <person name="Brasileiro-Vidal A.C."/>
            <person name="Benko-Iseppon A.M."/>
        </authorList>
    </citation>
    <scope>NUCLEOTIDE SEQUENCE [LARGE SCALE GENOMIC DNA]</scope>
    <source>
        <tissue evidence="2">Leaves</tissue>
    </source>
</reference>